<protein>
    <submittedName>
        <fullName evidence="1">Uncharacterized protein</fullName>
    </submittedName>
</protein>
<dbReference type="EMBL" id="SIRS01000003">
    <property type="protein sequence ID" value="TBN16550.1"/>
    <property type="molecule type" value="Genomic_DNA"/>
</dbReference>
<name>A0A4Q9FNV4_9FLAO</name>
<gene>
    <name evidence="1" type="ORF">EYD46_07890</name>
</gene>
<sequence>MKKPIQILLFFFFLYSSCIPLRIAPSIETDKVMVAKKFKRKLPKQNAFIFEDPKDANEFYNYINTKYELSHQNVENNVRFEVNDKSFYFSFYEVEIPTKTLNLVPIALDVALEKSNITPMFEDIHASRTGNWYIVITVNDEVFNDSLSKECSERLDIISYLQAMRIEYIETQNYLEALFKK</sequence>
<evidence type="ECO:0000313" key="2">
    <source>
        <dbReference type="Proteomes" id="UP000292372"/>
    </source>
</evidence>
<proteinExistence type="predicted"/>
<dbReference type="OrthoDB" id="1164799at2"/>
<organism evidence="1 2">
    <name type="scientific">Hyunsoonleella pacifica</name>
    <dbReference type="NCBI Taxonomy" id="1080224"/>
    <lineage>
        <taxon>Bacteria</taxon>
        <taxon>Pseudomonadati</taxon>
        <taxon>Bacteroidota</taxon>
        <taxon>Flavobacteriia</taxon>
        <taxon>Flavobacteriales</taxon>
        <taxon>Flavobacteriaceae</taxon>
    </lineage>
</organism>
<dbReference type="Proteomes" id="UP000292372">
    <property type="component" value="Unassembled WGS sequence"/>
</dbReference>
<reference evidence="1 2" key="1">
    <citation type="journal article" date="2015" name="Int. J. Syst. Evol. Microbiol.">
        <title>Hyunsoonleella pacifica sp. nov., isolated from seawater of South Pacific Gyre.</title>
        <authorList>
            <person name="Gao X."/>
            <person name="Zhang Z."/>
            <person name="Dai X."/>
            <person name="Zhang X.H."/>
        </authorList>
    </citation>
    <scope>NUCLEOTIDE SEQUENCE [LARGE SCALE GENOMIC DNA]</scope>
    <source>
        <strain evidence="1 2">SW033</strain>
    </source>
</reference>
<comment type="caution">
    <text evidence="1">The sequence shown here is derived from an EMBL/GenBank/DDBJ whole genome shotgun (WGS) entry which is preliminary data.</text>
</comment>
<dbReference type="RefSeq" id="WP_130936531.1">
    <property type="nucleotide sequence ID" value="NZ_BMEE01000002.1"/>
</dbReference>
<evidence type="ECO:0000313" key="1">
    <source>
        <dbReference type="EMBL" id="TBN16550.1"/>
    </source>
</evidence>
<accession>A0A4Q9FNV4</accession>
<keyword evidence="2" id="KW-1185">Reference proteome</keyword>
<dbReference type="AlphaFoldDB" id="A0A4Q9FNV4"/>